<organism evidence="1 2">
    <name type="scientific">Phytophthora megakarya</name>
    <dbReference type="NCBI Taxonomy" id="4795"/>
    <lineage>
        <taxon>Eukaryota</taxon>
        <taxon>Sar</taxon>
        <taxon>Stramenopiles</taxon>
        <taxon>Oomycota</taxon>
        <taxon>Peronosporomycetes</taxon>
        <taxon>Peronosporales</taxon>
        <taxon>Peronosporaceae</taxon>
        <taxon>Phytophthora</taxon>
    </lineage>
</organism>
<protein>
    <recommendedName>
        <fullName evidence="3">FYVE-type domain-containing protein</fullName>
    </recommendedName>
</protein>
<dbReference type="OrthoDB" id="91122at2759"/>
<dbReference type="PANTHER" id="PTHR13510">
    <property type="entry name" value="FYVE-FINGER-CONTAINING RAB5 EFFECTOR PROTEIN RABENOSYN-5-RELATED"/>
    <property type="match status" value="1"/>
</dbReference>
<sequence>MKERYTVNPFPELALTEADRSSLEDLANAYIMTNLELCMKFMNSGRKVSPRRWKPLKEKKGLKIYSERPESVGIATADEATGAGLPTILCVGTKEGKLDDLMFGIISEDLETMRMKASYADSFSAAAVLDEDPFRSLVVKWMELDIPFNSTGLIKNRDYIYLEGIGIVKNAQGERFGYSLLHSVNFPQTHALPNRVRGNISFIAYWRQVNSNTMEMYATGIIDPVDEGSLIRRLMLPVVATLFLGSLDYTYCGQMRKLSYMLERRYEESKTRGAPNKKSTCVTCSASITGRRLGDFGKSNSTCKLCFGFVCHACKIVRKLTFVDPDLQMSQRKVTFCTGCISEVTSMAALDIARAKMLAIKNGSNTSGLTGYSSSGSISGISNYSQQ</sequence>
<evidence type="ECO:0008006" key="3">
    <source>
        <dbReference type="Google" id="ProtNLM"/>
    </source>
</evidence>
<accession>A0A225WLF3</accession>
<dbReference type="PANTHER" id="PTHR13510:SF44">
    <property type="entry name" value="RABENOSYN-5"/>
    <property type="match status" value="1"/>
</dbReference>
<dbReference type="STRING" id="4795.A0A225WLF3"/>
<reference evidence="2" key="1">
    <citation type="submission" date="2017-03" db="EMBL/GenBank/DDBJ databases">
        <title>Phytopthora megakarya and P. palmivora, two closely related causual agents of cacao black pod achieved similar genome size and gene model numbers by different mechanisms.</title>
        <authorList>
            <person name="Ali S."/>
            <person name="Shao J."/>
            <person name="Larry D.J."/>
            <person name="Kronmiller B."/>
            <person name="Shen D."/>
            <person name="Strem M.D."/>
            <person name="Melnick R.L."/>
            <person name="Guiltinan M.J."/>
            <person name="Tyler B.M."/>
            <person name="Meinhardt L.W."/>
            <person name="Bailey B.A."/>
        </authorList>
    </citation>
    <scope>NUCLEOTIDE SEQUENCE [LARGE SCALE GENOMIC DNA]</scope>
    <source>
        <strain evidence="2">zdho120</strain>
    </source>
</reference>
<evidence type="ECO:0000313" key="1">
    <source>
        <dbReference type="EMBL" id="OWZ17827.1"/>
    </source>
</evidence>
<evidence type="ECO:0000313" key="2">
    <source>
        <dbReference type="Proteomes" id="UP000198211"/>
    </source>
</evidence>
<gene>
    <name evidence="1" type="ORF">PHMEG_0008183</name>
</gene>
<comment type="caution">
    <text evidence="1">The sequence shown here is derived from an EMBL/GenBank/DDBJ whole genome shotgun (WGS) entry which is preliminary data.</text>
</comment>
<dbReference type="InterPro" id="IPR023393">
    <property type="entry name" value="START-like_dom_sf"/>
</dbReference>
<dbReference type="Proteomes" id="UP000198211">
    <property type="component" value="Unassembled WGS sequence"/>
</dbReference>
<dbReference type="EMBL" id="NBNE01000686">
    <property type="protein sequence ID" value="OWZ17827.1"/>
    <property type="molecule type" value="Genomic_DNA"/>
</dbReference>
<dbReference type="Gene3D" id="3.30.530.20">
    <property type="match status" value="1"/>
</dbReference>
<keyword evidence="2" id="KW-1185">Reference proteome</keyword>
<proteinExistence type="predicted"/>
<name>A0A225WLF3_9STRA</name>
<dbReference type="InterPro" id="IPR052727">
    <property type="entry name" value="Rab4/Rab5_effector"/>
</dbReference>
<dbReference type="AlphaFoldDB" id="A0A225WLF3"/>